<dbReference type="EMBL" id="JAPHNI010001149">
    <property type="protein sequence ID" value="KAJ8106508.1"/>
    <property type="molecule type" value="Genomic_DNA"/>
</dbReference>
<organism evidence="1 2">
    <name type="scientific">Boeremia exigua</name>
    <dbReference type="NCBI Taxonomy" id="749465"/>
    <lineage>
        <taxon>Eukaryota</taxon>
        <taxon>Fungi</taxon>
        <taxon>Dikarya</taxon>
        <taxon>Ascomycota</taxon>
        <taxon>Pezizomycotina</taxon>
        <taxon>Dothideomycetes</taxon>
        <taxon>Pleosporomycetidae</taxon>
        <taxon>Pleosporales</taxon>
        <taxon>Pleosporineae</taxon>
        <taxon>Didymellaceae</taxon>
        <taxon>Boeremia</taxon>
    </lineage>
</organism>
<keyword evidence="2" id="KW-1185">Reference proteome</keyword>
<evidence type="ECO:0000313" key="2">
    <source>
        <dbReference type="Proteomes" id="UP001153331"/>
    </source>
</evidence>
<proteinExistence type="predicted"/>
<sequence length="279" mass="30818">MQRLRLTDHHLAAQCVSRLTPVMATNIATASGCLLRTTLFPERSMLCATDVVRLEPASHGIIVRPYSKCGWYVGLWSLKSALWRSTHDSPGLRNNAARDSKRRLHDETTAAMIKKAKMKISMTTPSMAMIRLKCPFVAVLSSSGIKLSQSVTRHSAHQVTTPEISPLRIFASCFTVTDGNLKRGHAGTYSNHQSGELQCSSKCSITTLVKRLDLHILFPVIYAKQTFLGMPVGNAYMPQELSTSRKSSTLEFVKRAPNTLTANLPSRFCKVVRPSQSGE</sequence>
<reference evidence="1" key="1">
    <citation type="submission" date="2022-11" db="EMBL/GenBank/DDBJ databases">
        <title>Genome Sequence of Boeremia exigua.</title>
        <authorList>
            <person name="Buettner E."/>
        </authorList>
    </citation>
    <scope>NUCLEOTIDE SEQUENCE</scope>
    <source>
        <strain evidence="1">CU02</strain>
    </source>
</reference>
<accession>A0ACC2HUN4</accession>
<comment type="caution">
    <text evidence="1">The sequence shown here is derived from an EMBL/GenBank/DDBJ whole genome shotgun (WGS) entry which is preliminary data.</text>
</comment>
<dbReference type="Proteomes" id="UP001153331">
    <property type="component" value="Unassembled WGS sequence"/>
</dbReference>
<evidence type="ECO:0000313" key="1">
    <source>
        <dbReference type="EMBL" id="KAJ8106508.1"/>
    </source>
</evidence>
<name>A0ACC2HUN4_9PLEO</name>
<protein>
    <submittedName>
        <fullName evidence="1">Uncharacterized protein</fullName>
    </submittedName>
</protein>
<gene>
    <name evidence="1" type="ORF">OPT61_g9488</name>
</gene>